<dbReference type="AlphaFoldDB" id="A0A364Y4X5"/>
<evidence type="ECO:0000259" key="1">
    <source>
        <dbReference type="Pfam" id="PF25583"/>
    </source>
</evidence>
<sequence length="158" mass="18197">MTSILIKIPRTLNNQRRFSITKEFAVILLVPQPTCRVEHQQGIRENTKIKPADFFDHTIGITYTRGPVQDIVLWFTPATAPYIKTQHLHHSQQIIEDTAKGLTVKLKLRVNYELTALLLIFVPNIVILEPLSLRKSFYDILHKGVDGHREHDSLRPSL</sequence>
<feature type="domain" description="WCX" evidence="1">
    <location>
        <begin position="69"/>
        <end position="141"/>
    </location>
</feature>
<proteinExistence type="predicted"/>
<keyword evidence="3" id="KW-1185">Reference proteome</keyword>
<evidence type="ECO:0000313" key="2">
    <source>
        <dbReference type="EMBL" id="RAW02046.1"/>
    </source>
</evidence>
<comment type="caution">
    <text evidence="2">The sequence shown here is derived from an EMBL/GenBank/DDBJ whole genome shotgun (WGS) entry which is preliminary data.</text>
</comment>
<accession>A0A364Y4X5</accession>
<dbReference type="Proteomes" id="UP000251889">
    <property type="component" value="Unassembled WGS sequence"/>
</dbReference>
<dbReference type="Pfam" id="PF25583">
    <property type="entry name" value="WCX"/>
    <property type="match status" value="1"/>
</dbReference>
<gene>
    <name evidence="2" type="ORF">DQQ10_05695</name>
</gene>
<reference evidence="2 3" key="1">
    <citation type="submission" date="2018-06" db="EMBL/GenBank/DDBJ databases">
        <title>Chryseolinea flavus sp. nov., a member of the phylum Bacteroidetes isolated from soil.</title>
        <authorList>
            <person name="Li Y."/>
            <person name="Wang J."/>
        </authorList>
    </citation>
    <scope>NUCLEOTIDE SEQUENCE [LARGE SCALE GENOMIC DNA]</scope>
    <source>
        <strain evidence="2 3">SDU1-6</strain>
    </source>
</reference>
<organism evidence="2 3">
    <name type="scientific">Pseudochryseolinea flava</name>
    <dbReference type="NCBI Taxonomy" id="2059302"/>
    <lineage>
        <taxon>Bacteria</taxon>
        <taxon>Pseudomonadati</taxon>
        <taxon>Bacteroidota</taxon>
        <taxon>Cytophagia</taxon>
        <taxon>Cytophagales</taxon>
        <taxon>Fulvivirgaceae</taxon>
        <taxon>Pseudochryseolinea</taxon>
    </lineage>
</organism>
<evidence type="ECO:0000313" key="3">
    <source>
        <dbReference type="Proteomes" id="UP000251889"/>
    </source>
</evidence>
<name>A0A364Y4X5_9BACT</name>
<dbReference type="OrthoDB" id="43316at2"/>
<dbReference type="EMBL" id="QMFY01000002">
    <property type="protein sequence ID" value="RAW02046.1"/>
    <property type="molecule type" value="Genomic_DNA"/>
</dbReference>
<protein>
    <recommendedName>
        <fullName evidence="1">WCX domain-containing protein</fullName>
    </recommendedName>
</protein>
<dbReference type="InterPro" id="IPR057727">
    <property type="entry name" value="WCX_dom"/>
</dbReference>